<gene>
    <name evidence="1" type="ORF">PQO05_21240</name>
</gene>
<name>A0ABY7T4S8_9SPHI</name>
<evidence type="ECO:0000313" key="1">
    <source>
        <dbReference type="EMBL" id="WCT11269.1"/>
    </source>
</evidence>
<evidence type="ECO:0000313" key="2">
    <source>
        <dbReference type="Proteomes" id="UP001216139"/>
    </source>
</evidence>
<dbReference type="Proteomes" id="UP001216139">
    <property type="component" value="Chromosome"/>
</dbReference>
<organism evidence="1 2">
    <name type="scientific">Mucilaginibacter jinjuensis</name>
    <dbReference type="NCBI Taxonomy" id="1176721"/>
    <lineage>
        <taxon>Bacteria</taxon>
        <taxon>Pseudomonadati</taxon>
        <taxon>Bacteroidota</taxon>
        <taxon>Sphingobacteriia</taxon>
        <taxon>Sphingobacteriales</taxon>
        <taxon>Sphingobacteriaceae</taxon>
        <taxon>Mucilaginibacter</taxon>
    </lineage>
</organism>
<accession>A0ABY7T4S8</accession>
<proteinExistence type="predicted"/>
<dbReference type="RefSeq" id="WP_273629459.1">
    <property type="nucleotide sequence ID" value="NZ_CP117167.1"/>
</dbReference>
<sequence length="115" mass="12894">MKGCNLDFDQVWEEHIIPLVGQTIVLAHGGKKQITAVTQEYLKRISSQGNASRIPKAKFNEVYIDLIQKEILIRASINEKYGGRRSSIIFAVLGKVPFISLKTNPVTLIIDKNKS</sequence>
<reference evidence="1 2" key="1">
    <citation type="submission" date="2023-02" db="EMBL/GenBank/DDBJ databases">
        <title>Genome sequence of Mucilaginibacter jinjuensis strain KACC 16571.</title>
        <authorList>
            <person name="Kim S."/>
            <person name="Heo J."/>
            <person name="Kwon S.-W."/>
        </authorList>
    </citation>
    <scope>NUCLEOTIDE SEQUENCE [LARGE SCALE GENOMIC DNA]</scope>
    <source>
        <strain evidence="1 2">KACC 16571</strain>
    </source>
</reference>
<protein>
    <submittedName>
        <fullName evidence="1">Uncharacterized protein</fullName>
    </submittedName>
</protein>
<dbReference type="EMBL" id="CP117167">
    <property type="protein sequence ID" value="WCT11269.1"/>
    <property type="molecule type" value="Genomic_DNA"/>
</dbReference>
<keyword evidence="2" id="KW-1185">Reference proteome</keyword>